<dbReference type="EMBL" id="CAXAMM010042132">
    <property type="protein sequence ID" value="CAK9103201.1"/>
    <property type="molecule type" value="Genomic_DNA"/>
</dbReference>
<evidence type="ECO:0008006" key="3">
    <source>
        <dbReference type="Google" id="ProtNLM"/>
    </source>
</evidence>
<dbReference type="Proteomes" id="UP001642464">
    <property type="component" value="Unassembled WGS sequence"/>
</dbReference>
<comment type="caution">
    <text evidence="1">The sequence shown here is derived from an EMBL/GenBank/DDBJ whole genome shotgun (WGS) entry which is preliminary data.</text>
</comment>
<keyword evidence="2" id="KW-1185">Reference proteome</keyword>
<organism evidence="1 2">
    <name type="scientific">Durusdinium trenchii</name>
    <dbReference type="NCBI Taxonomy" id="1381693"/>
    <lineage>
        <taxon>Eukaryota</taxon>
        <taxon>Sar</taxon>
        <taxon>Alveolata</taxon>
        <taxon>Dinophyceae</taxon>
        <taxon>Suessiales</taxon>
        <taxon>Symbiodiniaceae</taxon>
        <taxon>Durusdinium</taxon>
    </lineage>
</organism>
<proteinExistence type="predicted"/>
<name>A0ABP0RRE5_9DINO</name>
<reference evidence="1 2" key="1">
    <citation type="submission" date="2024-02" db="EMBL/GenBank/DDBJ databases">
        <authorList>
            <person name="Chen Y."/>
            <person name="Shah S."/>
            <person name="Dougan E. K."/>
            <person name="Thang M."/>
            <person name="Chan C."/>
        </authorList>
    </citation>
    <scope>NUCLEOTIDE SEQUENCE [LARGE SCALE GENOMIC DNA]</scope>
</reference>
<sequence>MTLRVFGPASFWALGRAFRGTRSKSKSEWSRRRSPCGKSGLCRWRRSKRCRSTDKCQNPWWSTLRRQCRGSKPKQWKRRWKCPW</sequence>
<evidence type="ECO:0000313" key="1">
    <source>
        <dbReference type="EMBL" id="CAK9103201.1"/>
    </source>
</evidence>
<protein>
    <recommendedName>
        <fullName evidence="3">Secreted protein</fullName>
    </recommendedName>
</protein>
<accession>A0ABP0RRE5</accession>
<gene>
    <name evidence="1" type="ORF">SCF082_LOCUS48217</name>
</gene>
<evidence type="ECO:0000313" key="2">
    <source>
        <dbReference type="Proteomes" id="UP001642464"/>
    </source>
</evidence>